<dbReference type="GO" id="GO:0006281">
    <property type="term" value="P:DNA repair"/>
    <property type="evidence" value="ECO:0007669"/>
    <property type="project" value="UniProtKB-KW"/>
</dbReference>
<keyword evidence="2" id="KW-0234">DNA repair</keyword>
<dbReference type="EMBL" id="JAFHDT010000002">
    <property type="protein sequence ID" value="KAI7812903.1"/>
    <property type="molecule type" value="Genomic_DNA"/>
</dbReference>
<dbReference type="PROSITE" id="PS00892">
    <property type="entry name" value="HIT_1"/>
    <property type="match status" value="1"/>
</dbReference>
<dbReference type="SMART" id="SM00355">
    <property type="entry name" value="ZnF_C2H2"/>
    <property type="match status" value="2"/>
</dbReference>
<feature type="region of interest" description="Disordered" evidence="8">
    <location>
        <begin position="171"/>
        <end position="214"/>
    </location>
</feature>
<evidence type="ECO:0000256" key="1">
    <source>
        <dbReference type="ARBA" id="ARBA00022763"/>
    </source>
</evidence>
<evidence type="ECO:0000256" key="5">
    <source>
        <dbReference type="PIRSR" id="PIRSR601310-1"/>
    </source>
</evidence>
<evidence type="ECO:0000313" key="10">
    <source>
        <dbReference type="EMBL" id="KAI7812903.1"/>
    </source>
</evidence>
<evidence type="ECO:0000259" key="9">
    <source>
        <dbReference type="PROSITE" id="PS51084"/>
    </source>
</evidence>
<dbReference type="Pfam" id="PF01230">
    <property type="entry name" value="HIT"/>
    <property type="match status" value="1"/>
</dbReference>
<keyword evidence="11" id="KW-1185">Reference proteome</keyword>
<accession>A0A9W7X2N4</accession>
<dbReference type="InterPro" id="IPR011146">
    <property type="entry name" value="HIT-like"/>
</dbReference>
<evidence type="ECO:0000256" key="6">
    <source>
        <dbReference type="PIRSR" id="PIRSR601310-3"/>
    </source>
</evidence>
<evidence type="ECO:0000313" key="11">
    <source>
        <dbReference type="Proteomes" id="UP001059041"/>
    </source>
</evidence>
<comment type="similarity">
    <text evidence="4">Belongs to the HINT family.</text>
</comment>
<feature type="short sequence motif" description="Histidine triad motif" evidence="6 7">
    <location>
        <begin position="408"/>
        <end position="412"/>
    </location>
</feature>
<dbReference type="PROSITE" id="PS51084">
    <property type="entry name" value="HIT_2"/>
    <property type="match status" value="1"/>
</dbReference>
<dbReference type="Gene3D" id="3.30.428.10">
    <property type="entry name" value="HIT-like"/>
    <property type="match status" value="1"/>
</dbReference>
<gene>
    <name evidence="10" type="ORF">IRJ41_011816</name>
</gene>
<dbReference type="FunFam" id="3.30.428.10:FF:000005">
    <property type="entry name" value="Histidine triad nucleotide-binding protein 1"/>
    <property type="match status" value="1"/>
</dbReference>
<evidence type="ECO:0000256" key="8">
    <source>
        <dbReference type="SAM" id="MobiDB-lite"/>
    </source>
</evidence>
<evidence type="ECO:0000256" key="2">
    <source>
        <dbReference type="ARBA" id="ARBA00023204"/>
    </source>
</evidence>
<name>A0A9W7X2N4_TRIRA</name>
<evidence type="ECO:0000256" key="4">
    <source>
        <dbReference type="ARBA" id="ARBA00025764"/>
    </source>
</evidence>
<dbReference type="OrthoDB" id="672793at2759"/>
<dbReference type="Proteomes" id="UP001059041">
    <property type="component" value="Linkage Group LG2"/>
</dbReference>
<organism evidence="10 11">
    <name type="scientific">Triplophysa rosa</name>
    <name type="common">Cave loach</name>
    <dbReference type="NCBI Taxonomy" id="992332"/>
    <lineage>
        <taxon>Eukaryota</taxon>
        <taxon>Metazoa</taxon>
        <taxon>Chordata</taxon>
        <taxon>Craniata</taxon>
        <taxon>Vertebrata</taxon>
        <taxon>Euteleostomi</taxon>
        <taxon>Actinopterygii</taxon>
        <taxon>Neopterygii</taxon>
        <taxon>Teleostei</taxon>
        <taxon>Ostariophysi</taxon>
        <taxon>Cypriniformes</taxon>
        <taxon>Nemacheilidae</taxon>
        <taxon>Triplophysa</taxon>
    </lineage>
</organism>
<evidence type="ECO:0000256" key="3">
    <source>
        <dbReference type="ARBA" id="ARBA00024472"/>
    </source>
</evidence>
<dbReference type="PRINTS" id="PR00332">
    <property type="entry name" value="HISTRIAD"/>
</dbReference>
<dbReference type="PANTHER" id="PTHR23089">
    <property type="entry name" value="HISTIDINE TRIAD HIT PROTEIN"/>
    <property type="match status" value="1"/>
</dbReference>
<dbReference type="InterPro" id="IPR001310">
    <property type="entry name" value="Histidine_triad_HIT"/>
</dbReference>
<feature type="active site" description="Tele-AMP-histidine intermediate" evidence="5">
    <location>
        <position position="410"/>
    </location>
</feature>
<reference evidence="10" key="1">
    <citation type="submission" date="2021-02" db="EMBL/GenBank/DDBJ databases">
        <title>Comparative genomics reveals that relaxation of natural selection precedes convergent phenotypic evolution of cavefish.</title>
        <authorList>
            <person name="Peng Z."/>
        </authorList>
    </citation>
    <scope>NUCLEOTIDE SEQUENCE</scope>
    <source>
        <tissue evidence="10">Muscle</tissue>
    </source>
</reference>
<dbReference type="InterPro" id="IPR036265">
    <property type="entry name" value="HIT-like_sf"/>
</dbReference>
<comment type="catalytic activity">
    <reaction evidence="3">
        <text>adenosine 5'-phosphoramidate + H2O = NH4(+) + AMP</text>
        <dbReference type="Rhea" id="RHEA:67916"/>
        <dbReference type="ChEBI" id="CHEBI:15377"/>
        <dbReference type="ChEBI" id="CHEBI:28938"/>
        <dbReference type="ChEBI" id="CHEBI:57890"/>
        <dbReference type="ChEBI" id="CHEBI:456215"/>
    </reaction>
</comment>
<evidence type="ECO:0000256" key="7">
    <source>
        <dbReference type="PROSITE-ProRule" id="PRU00464"/>
    </source>
</evidence>
<keyword evidence="1" id="KW-0227">DNA damage</keyword>
<proteinExistence type="inferred from homology"/>
<dbReference type="SUPFAM" id="SSF54197">
    <property type="entry name" value="HIT-like"/>
    <property type="match status" value="1"/>
</dbReference>
<sequence>MHFKLVWQPPKKNRRRRRRVAVLRYNTGKMVQPGDKKLHVTTWMEGSLPGPIALGENKYKCRFCKRTGGYPALVAHVQTHEKTVVKHKGYKMYKCHLKCRENGHYHCCYCCRILSRKDILITHLQKCASAPVYIPSTRLSRVCSGTRAVKPADFPSSHSISAASTKCDPIPVTSSTSDPKLLTKPGLPPASTPPVQSTSEYAGTPSTPSPSRTLKTDVLHPTVLMSSDIQNVVSAKPNETSTSSKILKKPKRTTCTFCNKVLNKKNLKIHIQRRHSLSTEENNINHQLTSLCTSKRDEVCLAEEASKKYGKTEPTIFSKIIDKTIPADIIYEDDKCLAFGDTSPQAPVHFLVIPRIHIPGISEAHEEDAPLLGHLLMVAKNVAKKEGLGEGYRVVINDGKNGAQSVYHLHIHVLGGRQMRWPPG</sequence>
<dbReference type="InterPro" id="IPR019808">
    <property type="entry name" value="Histidine_triad_CS"/>
</dbReference>
<feature type="compositionally biased region" description="Polar residues" evidence="8">
    <location>
        <begin position="193"/>
        <end position="213"/>
    </location>
</feature>
<dbReference type="AlphaFoldDB" id="A0A9W7X2N4"/>
<comment type="caution">
    <text evidence="10">The sequence shown here is derived from an EMBL/GenBank/DDBJ whole genome shotgun (WGS) entry which is preliminary data.</text>
</comment>
<dbReference type="CDD" id="cd01276">
    <property type="entry name" value="PKCI_related"/>
    <property type="match status" value="1"/>
</dbReference>
<dbReference type="InterPro" id="IPR013087">
    <property type="entry name" value="Znf_C2H2_type"/>
</dbReference>
<feature type="domain" description="HIT" evidence="9">
    <location>
        <begin position="316"/>
        <end position="424"/>
    </location>
</feature>
<dbReference type="GO" id="GO:0003824">
    <property type="term" value="F:catalytic activity"/>
    <property type="evidence" value="ECO:0007669"/>
    <property type="project" value="InterPro"/>
</dbReference>
<protein>
    <submittedName>
        <fullName evidence="10">Histidine triad nucleotide-binding protein 2</fullName>
    </submittedName>
</protein>